<accession>A0A4U9YSK8</accession>
<dbReference type="InterPro" id="IPR041324">
    <property type="entry name" value="AgI/II_N"/>
</dbReference>
<dbReference type="NCBIfam" id="TIGR01167">
    <property type="entry name" value="LPXTG_anchor"/>
    <property type="match status" value="1"/>
</dbReference>
<dbReference type="Gene3D" id="2.60.40.740">
    <property type="match status" value="5"/>
</dbReference>
<dbReference type="Pfam" id="PF16364">
    <property type="entry name" value="Antigen_C"/>
    <property type="match status" value="1"/>
</dbReference>
<organism evidence="8 9">
    <name type="scientific">Streptococcus mitis</name>
    <dbReference type="NCBI Taxonomy" id="28037"/>
    <lineage>
        <taxon>Bacteria</taxon>
        <taxon>Bacillati</taxon>
        <taxon>Bacillota</taxon>
        <taxon>Bacilli</taxon>
        <taxon>Lactobacillales</taxon>
        <taxon>Streptococcaceae</taxon>
        <taxon>Streptococcus</taxon>
        <taxon>Streptococcus mitis group</taxon>
    </lineage>
</organism>
<feature type="region of interest" description="Disordered" evidence="6">
    <location>
        <begin position="42"/>
        <end position="75"/>
    </location>
</feature>
<name>A0A4U9YSK8_STRMT</name>
<dbReference type="Pfam" id="PF17998">
    <property type="entry name" value="AgI_II_C2"/>
    <property type="match status" value="3"/>
</dbReference>
<feature type="region of interest" description="Disordered" evidence="6">
    <location>
        <begin position="146"/>
        <end position="207"/>
    </location>
</feature>
<feature type="domain" description="Gram-positive cocci surface proteins LPxTG" evidence="7">
    <location>
        <begin position="1458"/>
        <end position="1490"/>
    </location>
</feature>
<keyword evidence="2" id="KW-0964">Secreted</keyword>
<feature type="repeat" description="Ag I/II A" evidence="5">
    <location>
        <begin position="159"/>
        <end position="240"/>
    </location>
</feature>
<feature type="region of interest" description="Disordered" evidence="6">
    <location>
        <begin position="1423"/>
        <end position="1467"/>
    </location>
</feature>
<dbReference type="PROSITE" id="PS50847">
    <property type="entry name" value="GRAM_POS_ANCHORING"/>
    <property type="match status" value="1"/>
</dbReference>
<evidence type="ECO:0000256" key="6">
    <source>
        <dbReference type="SAM" id="MobiDB-lite"/>
    </source>
</evidence>
<feature type="compositionally biased region" description="Basic and acidic residues" evidence="6">
    <location>
        <begin position="542"/>
        <end position="561"/>
    </location>
</feature>
<dbReference type="EMBL" id="CABEHV010000004">
    <property type="protein sequence ID" value="VTS30203.1"/>
    <property type="molecule type" value="Genomic_DNA"/>
</dbReference>
<evidence type="ECO:0000256" key="5">
    <source>
        <dbReference type="PROSITE-ProRule" id="PRU01310"/>
    </source>
</evidence>
<dbReference type="InterPro" id="IPR026345">
    <property type="entry name" value="Adh_isopep-form_adh_dom"/>
</dbReference>
<protein>
    <submittedName>
        <fullName evidence="8">Agglutinin receptor</fullName>
    </submittedName>
</protein>
<keyword evidence="4" id="KW-0572">Peptidoglycan-anchor</keyword>
<evidence type="ECO:0000256" key="2">
    <source>
        <dbReference type="ARBA" id="ARBA00022525"/>
    </source>
</evidence>
<dbReference type="Proteomes" id="UP000387692">
    <property type="component" value="Unassembled WGS sequence"/>
</dbReference>
<feature type="compositionally biased region" description="Basic and acidic residues" evidence="6">
    <location>
        <begin position="1425"/>
        <end position="1455"/>
    </location>
</feature>
<dbReference type="Pfam" id="PF00746">
    <property type="entry name" value="Gram_pos_anchor"/>
    <property type="match status" value="1"/>
</dbReference>
<evidence type="ECO:0000256" key="1">
    <source>
        <dbReference type="ARBA" id="ARBA00022512"/>
    </source>
</evidence>
<dbReference type="RefSeq" id="WP_143952332.1">
    <property type="nucleotide sequence ID" value="NZ_CABEHV010000004.1"/>
</dbReference>
<dbReference type="InterPro" id="IPR032300">
    <property type="entry name" value="Antigen_C"/>
</dbReference>
<keyword evidence="1" id="KW-0134">Cell wall</keyword>
<dbReference type="InterPro" id="IPR019931">
    <property type="entry name" value="LPXTG_anchor"/>
</dbReference>
<proteinExistence type="inferred from homology"/>
<dbReference type="NCBIfam" id="TIGR04228">
    <property type="entry name" value="isopep_sspB_C2"/>
    <property type="match status" value="3"/>
</dbReference>
<dbReference type="InterPro" id="IPR009578">
    <property type="entry name" value="Surface_Ag_I_II_A_rpt"/>
</dbReference>
<keyword evidence="3" id="KW-0732">Signal</keyword>
<sequence>MHKVRETKTYGSIRKSKIYGTCGVILGLAALSMISPVMADERTENPATNAPYAQTSPSSISTENQGKSEEKTGTLEVSISHSSLDETVKKAQEAGLKVEFDSVVDKGIASTASELDKKQKEVESDYRTQADSVEKVTEKYIEEKKQNQAERKKIQEENASKKEKYQKDLDSYKAEVNRINQKNTSIRAENEKNQRENQAETDRINQENAEIRKRNAAKKVAYENSLTDYTKKLATIKAEREAIQTSKPLFGSDTGFKVYGEFNTFGQGMEYYVDFTVVPDDDLQVESMDGFLGYHADTYVTGSEGTQVGKDRTGVYDVIKAPKVGDTFYIHNIGTLTDGRKIMAKVMVSDLGDYQGEVQNGVPVTDPDIYLKGGDGGSFYFVYNNHTRLEMVFDFYIEGTTTPASLLIGTVITDVDWGQGSNLSYGSSGRGMVINPSGSGLNFDGRVMKGVEYGVNDTSDIPKGSFASVGYGSSLTYLHTSSPGSTEGRTRAEWDAENASGNAQNVVFTILGSGAELKKAPFLTKPFEPTYEKETTPPSSPKGKEEEALPPKPEEPKEKEIPSLLSAPTVRVRYARLQATPDLEKFVKNSTGESIDKSYVPKLSTVQWELTTKPLPANREAITDFEIVDALPSGFVLDVEASKNASSDFELTYDESSHVVRMKGLESLKSKLNQDLSKEVQVPAPVLVGKVINDGATYKNNFQLKINNKYESYSNIVQVSTPGKPNDPDNPNNNLITPLKHNHNKDGVIIDGKTVLAGSTNYYHITLDYDQYKGMKADSSTILKGFGAIDDYPEEAVTINQSDIRYIDSEGQEVAGISVYQYDSIDAVDNDKVKAFLASSEIKPKGAFQVFLVDDPEAYFNQYIKAGKSVTIIDPMVTKEELRNTGKSFENTAYQVDFGNGYQTDTVVNNVPTVKPTKKNLNKAGVNIDGKQVLAGSVNYYKVTADYSQYKGIEADKDRIGKGFYIVDDYPEEAVTINQDGVQVTDSKGQVVKGLKMALYESLDKAPSGVQEALKSSNFTPKGAIQVFEAENPEEFYKTYVQAGEVLTITNPMTVKKELGQTGGKYENTAYQLDFGSAYITDTVVNNVPTAKPTKKNLNKAGVNIDGKQVLAGSVNYYKVTADYSQYKGIEADKDRIGKGFYIVDDYPEEAVTINQDGVQVTDSKGQVVKGLKMALYESLDKAPSGVQEALKSSNFTPKGAIQVFEAENPEEFYKTYVQTGEVLTITNPMTVKKELGQTGGKYENTAYQIDFGMAYVTETVVNNVPKIEPKKDVVIDHLSKESLDGKEVKLNQTFNYKLVGSLIPRDRSEQLFEYKFSDDYDETHDEYQGVYQVFATVDFETSDGQKFKAGDELTKYTSQVVDKEKGKVDISFDDAFLKSILETSEFQAEAYLQMTRIQSGTVENTYSHAVNGVEVVSNTVVTHTPEEVKPEEPKKEEPKPEEPKHEEPKEEVSKVELPNTGMSSSNNLALLGMVMGTIALALSMRKKKE</sequence>
<keyword evidence="8" id="KW-0675">Receptor</keyword>
<gene>
    <name evidence="8" type="primary">ssp5</name>
    <name evidence="8" type="ORF">NCTC11189_00917</name>
</gene>
<feature type="compositionally biased region" description="Basic and acidic residues" evidence="6">
    <location>
        <begin position="146"/>
        <end position="176"/>
    </location>
</feature>
<feature type="compositionally biased region" description="Polar residues" evidence="6">
    <location>
        <begin position="45"/>
        <end position="65"/>
    </location>
</feature>
<evidence type="ECO:0000259" key="7">
    <source>
        <dbReference type="PROSITE" id="PS50847"/>
    </source>
</evidence>
<dbReference type="PROSITE" id="PS51965">
    <property type="entry name" value="AG_I_II_AR"/>
    <property type="match status" value="1"/>
</dbReference>
<comment type="similarity">
    <text evidence="5">Belongs to the antigen I/II family.</text>
</comment>
<feature type="compositionally biased region" description="Basic and acidic residues" evidence="6">
    <location>
        <begin position="188"/>
        <end position="207"/>
    </location>
</feature>
<evidence type="ECO:0000256" key="4">
    <source>
        <dbReference type="ARBA" id="ARBA00023088"/>
    </source>
</evidence>
<feature type="compositionally biased region" description="Polar residues" evidence="6">
    <location>
        <begin position="178"/>
        <end position="187"/>
    </location>
</feature>
<dbReference type="Gene3D" id="6.10.250.2200">
    <property type="match status" value="1"/>
</dbReference>
<dbReference type="Pfam" id="PF18652">
    <property type="entry name" value="Adhesin_P1_N"/>
    <property type="match status" value="1"/>
</dbReference>
<feature type="region of interest" description="Disordered" evidence="6">
    <location>
        <begin position="526"/>
        <end position="565"/>
    </location>
</feature>
<reference evidence="8 9" key="1">
    <citation type="submission" date="2019-05" db="EMBL/GenBank/DDBJ databases">
        <authorList>
            <consortium name="Pathogen Informatics"/>
        </authorList>
    </citation>
    <scope>NUCLEOTIDE SEQUENCE [LARGE SCALE GENOMIC DNA]</scope>
    <source>
        <strain evidence="8 9">NCTC11189</strain>
    </source>
</reference>
<evidence type="ECO:0000313" key="9">
    <source>
        <dbReference type="Proteomes" id="UP000387692"/>
    </source>
</evidence>
<evidence type="ECO:0000256" key="3">
    <source>
        <dbReference type="ARBA" id="ARBA00022729"/>
    </source>
</evidence>
<evidence type="ECO:0000313" key="8">
    <source>
        <dbReference type="EMBL" id="VTS30203.1"/>
    </source>
</evidence>